<evidence type="ECO:0000256" key="1">
    <source>
        <dbReference type="ARBA" id="ARBA00022512"/>
    </source>
</evidence>
<dbReference type="EMBL" id="RQJX01000015">
    <property type="protein sequence ID" value="RQN02988.1"/>
    <property type="molecule type" value="Genomic_DNA"/>
</dbReference>
<feature type="region of interest" description="Disordered" evidence="5">
    <location>
        <begin position="30"/>
        <end position="50"/>
    </location>
</feature>
<dbReference type="InterPro" id="IPR004843">
    <property type="entry name" value="Calcineurin-like_PHP"/>
</dbReference>
<keyword evidence="6" id="KW-0472">Membrane</keyword>
<feature type="compositionally biased region" description="Low complexity" evidence="5">
    <location>
        <begin position="1367"/>
        <end position="1378"/>
    </location>
</feature>
<feature type="chain" id="PRO_5018176922" description="LPXTG cell wall anchor domain-containing protein" evidence="7">
    <location>
        <begin position="30"/>
        <end position="1405"/>
    </location>
</feature>
<keyword evidence="3 7" id="KW-0732">Signal</keyword>
<dbReference type="RefSeq" id="WP_124237251.1">
    <property type="nucleotide sequence ID" value="NZ_JBHUFI010000013.1"/>
</dbReference>
<feature type="domain" description="LTD" evidence="9">
    <location>
        <begin position="217"/>
        <end position="361"/>
    </location>
</feature>
<dbReference type="PROSITE" id="PS51318">
    <property type="entry name" value="TAT"/>
    <property type="match status" value="1"/>
</dbReference>
<dbReference type="Gene3D" id="2.60.40.1260">
    <property type="entry name" value="Lamin Tail domain"/>
    <property type="match status" value="3"/>
</dbReference>
<dbReference type="GO" id="GO:0016787">
    <property type="term" value="F:hydrolase activity"/>
    <property type="evidence" value="ECO:0007669"/>
    <property type="project" value="InterPro"/>
</dbReference>
<evidence type="ECO:0000259" key="8">
    <source>
        <dbReference type="PROSITE" id="PS50847"/>
    </source>
</evidence>
<name>A0A3N6WMX4_9ACTN</name>
<feature type="domain" description="LTD" evidence="9">
    <location>
        <begin position="40"/>
        <end position="167"/>
    </location>
</feature>
<sequence>MSSSRRRAVLALASASLLAGFLPVTGAMAAPAPAPSDPPAPPAVELPPPAPAGPLSGVLVSEVASGGPGGGSENFIEITNYGPEPADISGWKIFRCGQTGDGYGPQAVVPDGTVLAPGAQFTAVREGGGLDDGTADATYDTSLHSFGFGAFLQNAEGQLIDRVGFYHESVDSDCKNPVSLQNQASWAHGQSHQRAALTGDVTKDWIVAERTPGAANATEPQSITAPGDIVISEYAPGGPAGYNDDFIELANAGDEPVDISGWKVWRCGDNAQTYAQSNGLPAGTVLEPGQTFTLASNASPTPADLRYATSVHWINSGAMVLTAEDMIVDRMSIYSNRVSPCTDGNAKVMDLSVVDGESYQRVSRTGDNATDFQAAKRTPGEWLAADQLEPVEIADSAFAGSVQITEIIGSGPAGGNDEFVEITNLGDAPVDLTGWSLHRCEGTGRRSAEPQVADLGGTLAPGATYVAAQSSASAEVLAVAQATYSVGLNQTDGYGAMVVDADGARVDGVSVYDTIPLDHCGRGLTLQNNTKSDLGISYQRARSTGGSYDDFIKADRSPGQYVAHTWRDEATPRDGQLDPVTVERSYRPGTPIVERDGEEAEEDGSFVTQVRTEHAGDAQLDVSFRSATPINIDRDATRIWSGTTATVPPASLAIEGEQLLGADASLISEGGTGAYPFQRYEITMADVPEEGAEVVWTGITQPRNEIQLYGWDAEQGSWLAIAAGQPSADGELTLVGRVTSAMFTEGVVNVLVLDGPRTTGGLFDEVAVTDGAFADPGEYDLAINHMTDTQFYSEGFVSVFTDMVAWVVANAQGRNIAYNSLTGDIIENWIGGNSDPLRARREFSDAKKIVNLLNEAGVPNGVLPGNHDNFWGRNNDMYNEYFGPEMFADKPWWGNSWQPGDNSAHYDYFVHDGTKFLIVNLPYRPSEAQMEWASSVAQANPSFNVVLATHSYLYTDGTVEDVDRRYTALGRQIWERIVAPNDNVFLVLGGHYHGVATNYADPVTGERVDATQLNDSTVVIDNVGASGRRVVEMLADYQGYRSTQPNPRADVHDRDTGFQRLLQLDLDAGLMAVNAYSPTLDSFEAWKYDEPDFRGANARYGPEDDEFVVQLSLQRPTSFATQAWTVQGTASEAATVRVASGEVAEHEWAAEDEGLNWYAVISAAAPVAEESAEDAQGRAAEGALLEELLQQQSIERAETEPYPAGMVQRPAPEASATQEPSDAEPTAEPAAPTAEPSEGEPTAEPTEAEPTEGEPTAEPTTAPSEPEPTPEPSAEPGLRALVEPAAVSGAMVATFPRMIGTESRPGEPTDPGDPGDPEPPVDPGPGGPGTPGGPGNPPAGPGAPGTPGGSDPAPGGADRPSRDAADRPAAAGNLPDAGSDIGLLLLLAGAAATVAGWAIWRRRRA</sequence>
<feature type="compositionally biased region" description="Low complexity" evidence="5">
    <location>
        <begin position="1223"/>
        <end position="1245"/>
    </location>
</feature>
<evidence type="ECO:0000256" key="6">
    <source>
        <dbReference type="SAM" id="Phobius"/>
    </source>
</evidence>
<keyword evidence="1" id="KW-0134">Cell wall</keyword>
<dbReference type="InterPro" id="IPR019931">
    <property type="entry name" value="LPXTG_anchor"/>
</dbReference>
<dbReference type="PANTHER" id="PTHR43143">
    <property type="entry name" value="METALLOPHOSPHOESTERASE, CALCINEURIN SUPERFAMILY"/>
    <property type="match status" value="1"/>
</dbReference>
<dbReference type="Proteomes" id="UP000275225">
    <property type="component" value="Unassembled WGS sequence"/>
</dbReference>
<dbReference type="SUPFAM" id="SSF74853">
    <property type="entry name" value="Lamin A/C globular tail domain"/>
    <property type="match status" value="3"/>
</dbReference>
<evidence type="ECO:0000256" key="5">
    <source>
        <dbReference type="SAM" id="MobiDB-lite"/>
    </source>
</evidence>
<evidence type="ECO:0000313" key="11">
    <source>
        <dbReference type="Proteomes" id="UP000275225"/>
    </source>
</evidence>
<dbReference type="InterPro" id="IPR001322">
    <property type="entry name" value="Lamin_tail_dom"/>
</dbReference>
<keyword evidence="2" id="KW-0964">Secreted</keyword>
<keyword evidence="6" id="KW-0812">Transmembrane</keyword>
<protein>
    <recommendedName>
        <fullName evidence="12">LPXTG cell wall anchor domain-containing protein</fullName>
    </recommendedName>
</protein>
<dbReference type="Gene3D" id="3.60.21.10">
    <property type="match status" value="1"/>
</dbReference>
<feature type="signal peptide" evidence="7">
    <location>
        <begin position="1"/>
        <end position="29"/>
    </location>
</feature>
<dbReference type="PANTHER" id="PTHR43143:SF5">
    <property type="entry name" value="SECRETED PROTEIN"/>
    <property type="match status" value="1"/>
</dbReference>
<evidence type="ECO:0000313" key="10">
    <source>
        <dbReference type="EMBL" id="RQN02988.1"/>
    </source>
</evidence>
<evidence type="ECO:0000256" key="7">
    <source>
        <dbReference type="SAM" id="SignalP"/>
    </source>
</evidence>
<dbReference type="SUPFAM" id="SSF56300">
    <property type="entry name" value="Metallo-dependent phosphatases"/>
    <property type="match status" value="1"/>
</dbReference>
<evidence type="ECO:0000256" key="2">
    <source>
        <dbReference type="ARBA" id="ARBA00022525"/>
    </source>
</evidence>
<feature type="compositionally biased region" description="Low complexity" evidence="5">
    <location>
        <begin position="1253"/>
        <end position="1264"/>
    </location>
</feature>
<dbReference type="InterPro" id="IPR051918">
    <property type="entry name" value="STPP_CPPED1"/>
</dbReference>
<keyword evidence="6" id="KW-1133">Transmembrane helix</keyword>
<evidence type="ECO:0000256" key="4">
    <source>
        <dbReference type="ARBA" id="ARBA00023088"/>
    </source>
</evidence>
<accession>A0A3N6WMX4</accession>
<proteinExistence type="predicted"/>
<keyword evidence="4" id="KW-0572">Peptidoglycan-anchor</keyword>
<dbReference type="InterPro" id="IPR029052">
    <property type="entry name" value="Metallo-depent_PP-like"/>
</dbReference>
<evidence type="ECO:0000259" key="9">
    <source>
        <dbReference type="PROSITE" id="PS51841"/>
    </source>
</evidence>
<keyword evidence="11" id="KW-1185">Reference proteome</keyword>
<feature type="transmembrane region" description="Helical" evidence="6">
    <location>
        <begin position="1381"/>
        <end position="1400"/>
    </location>
</feature>
<evidence type="ECO:0008006" key="12">
    <source>
        <dbReference type="Google" id="ProtNLM"/>
    </source>
</evidence>
<dbReference type="InterPro" id="IPR036415">
    <property type="entry name" value="Lamin_tail_dom_sf"/>
</dbReference>
<feature type="compositionally biased region" description="Pro residues" evidence="5">
    <location>
        <begin position="1317"/>
        <end position="1328"/>
    </location>
</feature>
<feature type="domain" description="LTD" evidence="9">
    <location>
        <begin position="389"/>
        <end position="568"/>
    </location>
</feature>
<feature type="compositionally biased region" description="Low complexity" evidence="5">
    <location>
        <begin position="1349"/>
        <end position="1358"/>
    </location>
</feature>
<evidence type="ECO:0000256" key="3">
    <source>
        <dbReference type="ARBA" id="ARBA00022729"/>
    </source>
</evidence>
<organism evidence="10 11">
    <name type="scientific">Aeromicrobium camelliae</name>
    <dbReference type="NCBI Taxonomy" id="1538144"/>
    <lineage>
        <taxon>Bacteria</taxon>
        <taxon>Bacillati</taxon>
        <taxon>Actinomycetota</taxon>
        <taxon>Actinomycetes</taxon>
        <taxon>Propionibacteriales</taxon>
        <taxon>Nocardioidaceae</taxon>
        <taxon>Aeromicrobium</taxon>
    </lineage>
</organism>
<dbReference type="PROSITE" id="PS51841">
    <property type="entry name" value="LTD"/>
    <property type="match status" value="3"/>
</dbReference>
<dbReference type="Pfam" id="PF00932">
    <property type="entry name" value="LTD"/>
    <property type="match status" value="3"/>
</dbReference>
<dbReference type="PROSITE" id="PS50847">
    <property type="entry name" value="GRAM_POS_ANCHORING"/>
    <property type="match status" value="1"/>
</dbReference>
<comment type="caution">
    <text evidence="10">The sequence shown here is derived from an EMBL/GenBank/DDBJ whole genome shotgun (WGS) entry which is preliminary data.</text>
</comment>
<feature type="region of interest" description="Disordered" evidence="5">
    <location>
        <begin position="1200"/>
        <end position="1378"/>
    </location>
</feature>
<reference evidence="10 11" key="1">
    <citation type="submission" date="2018-11" db="EMBL/GenBank/DDBJ databases">
        <authorList>
            <person name="Li F."/>
        </authorList>
    </citation>
    <scope>NUCLEOTIDE SEQUENCE [LARGE SCALE GENOMIC DNA]</scope>
    <source>
        <strain evidence="10 11">YS17T</strain>
    </source>
</reference>
<dbReference type="InterPro" id="IPR006311">
    <property type="entry name" value="TAT_signal"/>
</dbReference>
<gene>
    <name evidence="10" type="ORF">EHW97_11170</name>
</gene>
<feature type="compositionally biased region" description="Pro residues" evidence="5">
    <location>
        <begin position="32"/>
        <end position="50"/>
    </location>
</feature>
<dbReference type="Pfam" id="PF00149">
    <property type="entry name" value="Metallophos"/>
    <property type="match status" value="1"/>
</dbReference>
<feature type="domain" description="Gram-positive cocci surface proteins LPxTG" evidence="8">
    <location>
        <begin position="1374"/>
        <end position="1405"/>
    </location>
</feature>
<dbReference type="OrthoDB" id="9772095at2"/>